<dbReference type="InterPro" id="IPR014731">
    <property type="entry name" value="ETF_asu_C"/>
</dbReference>
<accession>A0A1X4XUM9</accession>
<dbReference type="Pfam" id="PF00766">
    <property type="entry name" value="ETF_alpha"/>
    <property type="match status" value="1"/>
</dbReference>
<dbReference type="GO" id="GO:0050660">
    <property type="term" value="F:flavin adenine dinucleotide binding"/>
    <property type="evidence" value="ECO:0007669"/>
    <property type="project" value="InterPro"/>
</dbReference>
<dbReference type="InterPro" id="IPR014729">
    <property type="entry name" value="Rossmann-like_a/b/a_fold"/>
</dbReference>
<dbReference type="STRING" id="1562698.DESAMIL20_798"/>
<dbReference type="GO" id="GO:0009055">
    <property type="term" value="F:electron transfer activity"/>
    <property type="evidence" value="ECO:0007669"/>
    <property type="project" value="InterPro"/>
</dbReference>
<keyword evidence="3" id="KW-1185">Reference proteome</keyword>
<dbReference type="PANTHER" id="PTHR43153:SF1">
    <property type="entry name" value="ELECTRON TRANSFER FLAVOPROTEIN SUBUNIT ALPHA, MITOCHONDRIAL"/>
    <property type="match status" value="1"/>
</dbReference>
<dbReference type="OrthoDB" id="9770286at2"/>
<protein>
    <submittedName>
        <fullName evidence="2">Electron transfer flavoprotein, alpha subunit</fullName>
    </submittedName>
</protein>
<dbReference type="PANTHER" id="PTHR43153">
    <property type="entry name" value="ELECTRON TRANSFER FLAVOPROTEIN ALPHA"/>
    <property type="match status" value="1"/>
</dbReference>
<feature type="domain" description="Electron transfer flavoprotein alpha subunit C-terminal" evidence="1">
    <location>
        <begin position="173"/>
        <end position="253"/>
    </location>
</feature>
<dbReference type="InterPro" id="IPR029035">
    <property type="entry name" value="DHS-like_NAD/FAD-binding_dom"/>
</dbReference>
<dbReference type="Proteomes" id="UP000194141">
    <property type="component" value="Unassembled WGS sequence"/>
</dbReference>
<evidence type="ECO:0000313" key="3">
    <source>
        <dbReference type="Proteomes" id="UP000194141"/>
    </source>
</evidence>
<dbReference type="SUPFAM" id="SSF52402">
    <property type="entry name" value="Adenine nucleotide alpha hydrolases-like"/>
    <property type="match status" value="1"/>
</dbReference>
<dbReference type="AlphaFoldDB" id="A0A1X4XUM9"/>
<dbReference type="GO" id="GO:0033539">
    <property type="term" value="P:fatty acid beta-oxidation using acyl-CoA dehydrogenase"/>
    <property type="evidence" value="ECO:0007669"/>
    <property type="project" value="TreeGrafter"/>
</dbReference>
<dbReference type="Gene3D" id="3.40.50.1220">
    <property type="entry name" value="TPP-binding domain"/>
    <property type="match status" value="1"/>
</dbReference>
<dbReference type="Gene3D" id="3.40.50.620">
    <property type="entry name" value="HUPs"/>
    <property type="match status" value="1"/>
</dbReference>
<comment type="caution">
    <text evidence="2">The sequence shown here is derived from an EMBL/GenBank/DDBJ whole genome shotgun (WGS) entry which is preliminary data.</text>
</comment>
<proteinExistence type="predicted"/>
<name>A0A1X4XUM9_9BACT</name>
<sequence>MNVRNVLIISDDNQDRLSELNFVAKKFSSNIDAIIFTNKNEINIDLNRVYGINNLPVNSIDALNSMAAKYDLILTNGFAGACVGGILAYKLKACCIFGVNAIRYNDFIFLHSAYGDKTVIEYKPLCLPLVIVLKEKYFEQSPCEDQNKHVVEWIDVDNKVNLIKEEVVEKKVELDKAKFVVGGGRGIGSKEGFEILRQLANKLGGIVGSSRAAVDNGWISHQYQIGQSGAMLSANLYFAFGISGATQHLSGIKNVKCVVAINTDEEAPIFKRARYNIVADWKSFAMALLNQLEVANG</sequence>
<dbReference type="InterPro" id="IPR001308">
    <property type="entry name" value="ETF_a/FixB"/>
</dbReference>
<evidence type="ECO:0000259" key="1">
    <source>
        <dbReference type="Pfam" id="PF00766"/>
    </source>
</evidence>
<gene>
    <name evidence="2" type="ORF">DESAMIL20_798</name>
</gene>
<dbReference type="SUPFAM" id="SSF52467">
    <property type="entry name" value="DHS-like NAD/FAD-binding domain"/>
    <property type="match status" value="1"/>
</dbReference>
<organism evidence="2 3">
    <name type="scientific">Desulfurella amilsii</name>
    <dbReference type="NCBI Taxonomy" id="1562698"/>
    <lineage>
        <taxon>Bacteria</taxon>
        <taxon>Pseudomonadati</taxon>
        <taxon>Campylobacterota</taxon>
        <taxon>Desulfurellia</taxon>
        <taxon>Desulfurellales</taxon>
        <taxon>Desulfurellaceae</taxon>
        <taxon>Desulfurella</taxon>
    </lineage>
</organism>
<evidence type="ECO:0000313" key="2">
    <source>
        <dbReference type="EMBL" id="OSS41245.1"/>
    </source>
</evidence>
<dbReference type="RefSeq" id="WP_086033521.1">
    <property type="nucleotide sequence ID" value="NZ_MDSU01000018.1"/>
</dbReference>
<dbReference type="EMBL" id="MDSU01000018">
    <property type="protein sequence ID" value="OSS41245.1"/>
    <property type="molecule type" value="Genomic_DNA"/>
</dbReference>
<reference evidence="2 3" key="1">
    <citation type="journal article" date="2017" name="Front. Microbiol.">
        <title>Genome Sequence of Desulfurella amilsii Strain TR1 and Comparative Genomics of Desulfurellaceae Family.</title>
        <authorList>
            <person name="Florentino A.P."/>
            <person name="Stams A.J."/>
            <person name="Sanchez-Andrea I."/>
        </authorList>
    </citation>
    <scope>NUCLEOTIDE SEQUENCE [LARGE SCALE GENOMIC DNA]</scope>
    <source>
        <strain evidence="2 3">TR1</strain>
    </source>
</reference>